<evidence type="ECO:0000313" key="4">
    <source>
        <dbReference type="Proteomes" id="UP001211907"/>
    </source>
</evidence>
<feature type="compositionally biased region" description="Polar residues" evidence="1">
    <location>
        <begin position="118"/>
        <end position="136"/>
    </location>
</feature>
<dbReference type="EMBL" id="JADGJH010000551">
    <property type="protein sequence ID" value="KAJ3126586.1"/>
    <property type="molecule type" value="Genomic_DNA"/>
</dbReference>
<protein>
    <submittedName>
        <fullName evidence="3">Uncharacterized protein</fullName>
    </submittedName>
</protein>
<accession>A0AAD5T4E0</accession>
<reference evidence="3" key="1">
    <citation type="submission" date="2020-05" db="EMBL/GenBank/DDBJ databases">
        <title>Phylogenomic resolution of chytrid fungi.</title>
        <authorList>
            <person name="Stajich J.E."/>
            <person name="Amses K."/>
            <person name="Simmons R."/>
            <person name="Seto K."/>
            <person name="Myers J."/>
            <person name="Bonds A."/>
            <person name="Quandt C.A."/>
            <person name="Barry K."/>
            <person name="Liu P."/>
            <person name="Grigoriev I."/>
            <person name="Longcore J.E."/>
            <person name="James T.Y."/>
        </authorList>
    </citation>
    <scope>NUCLEOTIDE SEQUENCE</scope>
    <source>
        <strain evidence="3">JEL0513</strain>
    </source>
</reference>
<evidence type="ECO:0000256" key="1">
    <source>
        <dbReference type="SAM" id="MobiDB-lite"/>
    </source>
</evidence>
<feature type="region of interest" description="Disordered" evidence="1">
    <location>
        <begin position="115"/>
        <end position="136"/>
    </location>
</feature>
<keyword evidence="2" id="KW-0472">Membrane</keyword>
<dbReference type="AlphaFoldDB" id="A0AAD5T4E0"/>
<gene>
    <name evidence="3" type="ORF">HK100_010180</name>
</gene>
<keyword evidence="4" id="KW-1185">Reference proteome</keyword>
<evidence type="ECO:0000256" key="2">
    <source>
        <dbReference type="SAM" id="Phobius"/>
    </source>
</evidence>
<feature type="transmembrane region" description="Helical" evidence="2">
    <location>
        <begin position="29"/>
        <end position="51"/>
    </location>
</feature>
<sequence length="152" mass="17057">MAPVFGSSNDYARHELTRRYYYYGAGYGYGYGFGLAGLLLLLLIFGLVWFCRRRRQQQSNQLPATQIVYAEAVPVYAGAQNQGFATASPYQYPPAANANQYGYPTANQQLPAYEPMKQSEQTTSNYNEPVPIQQLQQQSVYARPIYAPPTSS</sequence>
<name>A0AAD5T4E0_9FUNG</name>
<dbReference type="Proteomes" id="UP001211907">
    <property type="component" value="Unassembled WGS sequence"/>
</dbReference>
<proteinExistence type="predicted"/>
<keyword evidence="2" id="KW-0812">Transmembrane</keyword>
<evidence type="ECO:0000313" key="3">
    <source>
        <dbReference type="EMBL" id="KAJ3126586.1"/>
    </source>
</evidence>
<keyword evidence="2" id="KW-1133">Transmembrane helix</keyword>
<organism evidence="3 4">
    <name type="scientific">Physocladia obscura</name>
    <dbReference type="NCBI Taxonomy" id="109957"/>
    <lineage>
        <taxon>Eukaryota</taxon>
        <taxon>Fungi</taxon>
        <taxon>Fungi incertae sedis</taxon>
        <taxon>Chytridiomycota</taxon>
        <taxon>Chytridiomycota incertae sedis</taxon>
        <taxon>Chytridiomycetes</taxon>
        <taxon>Chytridiales</taxon>
        <taxon>Chytriomycetaceae</taxon>
        <taxon>Physocladia</taxon>
    </lineage>
</organism>
<comment type="caution">
    <text evidence="3">The sequence shown here is derived from an EMBL/GenBank/DDBJ whole genome shotgun (WGS) entry which is preliminary data.</text>
</comment>